<dbReference type="PANTHER" id="PTHR10357">
    <property type="entry name" value="ALPHA-AMYLASE FAMILY MEMBER"/>
    <property type="match status" value="1"/>
</dbReference>
<sequence>MPEWIKDVVFYQIFPERFYNGDKSNDPPTVEEWGNKPKRRNFFGGDLWGIQEKLTYLEDLGVHAIYLTPIFEAPSNHKYDTADYLKVDSHFGDLHTLRGLGKKVHERGIRLILDGVFNHSGDRFWAFKDVAKKGSSSHYSAWYFVKTFPVKKWPNPKRGRLVDIIYF</sequence>
<evidence type="ECO:0000313" key="4">
    <source>
        <dbReference type="EMBL" id="GFP21367.1"/>
    </source>
</evidence>
<keyword evidence="1" id="KW-0378">Hydrolase</keyword>
<evidence type="ECO:0000313" key="6">
    <source>
        <dbReference type="Proteomes" id="UP000568877"/>
    </source>
</evidence>
<evidence type="ECO:0000313" key="7">
    <source>
        <dbReference type="Proteomes" id="UP000580051"/>
    </source>
</evidence>
<dbReference type="Pfam" id="PF00128">
    <property type="entry name" value="Alpha-amylase"/>
    <property type="match status" value="1"/>
</dbReference>
<protein>
    <submittedName>
        <fullName evidence="5">Cyclomaltodextrinase / maltogenic alpha-amylase / neopullulanase</fullName>
    </submittedName>
</protein>
<comment type="caution">
    <text evidence="5">The sequence shown here is derived from an EMBL/GenBank/DDBJ whole genome shotgun (WGS) entry which is preliminary data.</text>
</comment>
<dbReference type="AlphaFoldDB" id="A0A6V8PJN1"/>
<feature type="domain" description="Glycosyl hydrolase family 13 catalytic" evidence="3">
    <location>
        <begin position="12"/>
        <end position="167"/>
    </location>
</feature>
<dbReference type="GO" id="GO:0016798">
    <property type="term" value="F:hydrolase activity, acting on glycosyl bonds"/>
    <property type="evidence" value="ECO:0007669"/>
    <property type="project" value="UniProtKB-KW"/>
</dbReference>
<dbReference type="GO" id="GO:0005975">
    <property type="term" value="P:carbohydrate metabolic process"/>
    <property type="evidence" value="ECO:0007669"/>
    <property type="project" value="InterPro"/>
</dbReference>
<dbReference type="SMART" id="SM00642">
    <property type="entry name" value="Aamy"/>
    <property type="match status" value="1"/>
</dbReference>
<dbReference type="EMBL" id="BLSA01000180">
    <property type="protein sequence ID" value="GFP32872.1"/>
    <property type="molecule type" value="Genomic_DNA"/>
</dbReference>
<dbReference type="InterPro" id="IPR006047">
    <property type="entry name" value="GH13_cat_dom"/>
</dbReference>
<dbReference type="PANTHER" id="PTHR10357:SF210">
    <property type="entry name" value="MALTODEXTRIN GLUCOSIDASE"/>
    <property type="match status" value="1"/>
</dbReference>
<reference evidence="6 7" key="1">
    <citation type="journal article" date="2020" name="Front. Microbiol.">
        <title>Single-cell genomics of novel Actinobacteria with the Wood-Ljungdahl pathway discovered in a serpentinizing system.</title>
        <authorList>
            <person name="Merino N."/>
            <person name="Kawai M."/>
            <person name="Boyd E.S."/>
            <person name="Colman D.R."/>
            <person name="McGlynn S.E."/>
            <person name="Nealson K.H."/>
            <person name="Kurokawa K."/>
            <person name="Hongoh Y."/>
        </authorList>
    </citation>
    <scope>NUCLEOTIDE SEQUENCE [LARGE SCALE GENOMIC DNA]</scope>
    <source>
        <strain evidence="4 7">S06</strain>
        <strain evidence="5 6">S42</strain>
    </source>
</reference>
<proteinExistence type="predicted"/>
<evidence type="ECO:0000256" key="1">
    <source>
        <dbReference type="ARBA" id="ARBA00022801"/>
    </source>
</evidence>
<name>A0A6V8PJN1_9ACTN</name>
<dbReference type="Proteomes" id="UP000580051">
    <property type="component" value="Unassembled WGS sequence"/>
</dbReference>
<accession>A0A6V8PJN1</accession>
<dbReference type="InterPro" id="IPR045857">
    <property type="entry name" value="O16G_dom_2"/>
</dbReference>
<dbReference type="Gene3D" id="3.90.400.10">
    <property type="entry name" value="Oligo-1,6-glucosidase, Domain 2"/>
    <property type="match status" value="1"/>
</dbReference>
<dbReference type="InterPro" id="IPR017853">
    <property type="entry name" value="GH"/>
</dbReference>
<evidence type="ECO:0000256" key="2">
    <source>
        <dbReference type="ARBA" id="ARBA00023295"/>
    </source>
</evidence>
<dbReference type="Gene3D" id="3.20.20.80">
    <property type="entry name" value="Glycosidases"/>
    <property type="match status" value="1"/>
</dbReference>
<keyword evidence="2" id="KW-0326">Glycosidase</keyword>
<dbReference type="SUPFAM" id="SSF51445">
    <property type="entry name" value="(Trans)glycosidases"/>
    <property type="match status" value="1"/>
</dbReference>
<evidence type="ECO:0000313" key="5">
    <source>
        <dbReference type="EMBL" id="GFP32872.1"/>
    </source>
</evidence>
<dbReference type="RefSeq" id="WP_176226501.1">
    <property type="nucleotide sequence ID" value="NZ_BLRV01000040.1"/>
</dbReference>
<organism evidence="5 6">
    <name type="scientific">Candidatus Hakubella thermalkaliphila</name>
    <dbReference type="NCBI Taxonomy" id="2754717"/>
    <lineage>
        <taxon>Bacteria</taxon>
        <taxon>Bacillati</taxon>
        <taxon>Actinomycetota</taxon>
        <taxon>Actinomycetota incertae sedis</taxon>
        <taxon>Candidatus Hakubellales</taxon>
        <taxon>Candidatus Hakubellaceae</taxon>
        <taxon>Candidatus Hakubella</taxon>
    </lineage>
</organism>
<evidence type="ECO:0000259" key="3">
    <source>
        <dbReference type="SMART" id="SM00642"/>
    </source>
</evidence>
<gene>
    <name evidence="4" type="ORF">HKBW3S06_00593</name>
    <name evidence="5" type="ORF">HKBW3S42_01177</name>
</gene>
<dbReference type="Proteomes" id="UP000568877">
    <property type="component" value="Unassembled WGS sequence"/>
</dbReference>
<dbReference type="EMBL" id="BLRV01000040">
    <property type="protein sequence ID" value="GFP21367.1"/>
    <property type="molecule type" value="Genomic_DNA"/>
</dbReference>